<dbReference type="RefSeq" id="XP_053017995.1">
    <property type="nucleotide sequence ID" value="XM_053166810.1"/>
</dbReference>
<evidence type="ECO:0000259" key="1">
    <source>
        <dbReference type="Pfam" id="PF11754"/>
    </source>
</evidence>
<evidence type="ECO:0000313" key="3">
    <source>
        <dbReference type="Proteomes" id="UP001164743"/>
    </source>
</evidence>
<dbReference type="Gene3D" id="2.60.40.3960">
    <property type="entry name" value="Velvet domain"/>
    <property type="match status" value="1"/>
</dbReference>
<evidence type="ECO:0000313" key="2">
    <source>
        <dbReference type="EMBL" id="WAQ82440.1"/>
    </source>
</evidence>
<dbReference type="InterPro" id="IPR038491">
    <property type="entry name" value="Velvet_dom_sf"/>
</dbReference>
<reference evidence="2" key="1">
    <citation type="submission" date="2022-10" db="EMBL/GenBank/DDBJ databases">
        <title>Puccinia triticina Genome sequencing and assembly.</title>
        <authorList>
            <person name="Li C."/>
        </authorList>
    </citation>
    <scope>NUCLEOTIDE SEQUENCE</scope>
    <source>
        <strain evidence="2">Pt15</strain>
    </source>
</reference>
<gene>
    <name evidence="2" type="ORF">PtA15_2A757</name>
</gene>
<keyword evidence="3" id="KW-1185">Reference proteome</keyword>
<accession>A0ABY7CCF6</accession>
<organism evidence="2 3">
    <name type="scientific">Puccinia triticina</name>
    <dbReference type="NCBI Taxonomy" id="208348"/>
    <lineage>
        <taxon>Eukaryota</taxon>
        <taxon>Fungi</taxon>
        <taxon>Dikarya</taxon>
        <taxon>Basidiomycota</taxon>
        <taxon>Pucciniomycotina</taxon>
        <taxon>Pucciniomycetes</taxon>
        <taxon>Pucciniales</taxon>
        <taxon>Pucciniaceae</taxon>
        <taxon>Puccinia</taxon>
    </lineage>
</organism>
<dbReference type="Proteomes" id="UP001164743">
    <property type="component" value="Chromosome 2A"/>
</dbReference>
<dbReference type="EMBL" id="CP110422">
    <property type="protein sequence ID" value="WAQ82440.1"/>
    <property type="molecule type" value="Genomic_DNA"/>
</dbReference>
<dbReference type="InterPro" id="IPR037525">
    <property type="entry name" value="Velvet_dom"/>
</dbReference>
<sequence>MGRCGLTFQSYPVRLPRFVGIAMDGKWAGDVRIREEPWECILFDPPRNLRWDPPESTPNEGCWIAIFDEIGVRTPGRYQICFSLMTIPREGENPSSPLHELYTDPFDVVPHGLWPLYPDFYTPLSARLNRDHLGINFYRGHR</sequence>
<name>A0ABY7CCF6_9BASI</name>
<protein>
    <recommendedName>
        <fullName evidence="1">Velvet domain-containing protein</fullName>
    </recommendedName>
</protein>
<proteinExistence type="predicted"/>
<dbReference type="Pfam" id="PF11754">
    <property type="entry name" value="Velvet"/>
    <property type="match status" value="1"/>
</dbReference>
<feature type="domain" description="Velvet" evidence="1">
    <location>
        <begin position="59"/>
        <end position="130"/>
    </location>
</feature>
<dbReference type="GeneID" id="77807705"/>